<dbReference type="Pfam" id="PF20801">
    <property type="entry name" value="MAML1_3_TAD2"/>
    <property type="match status" value="1"/>
</dbReference>
<feature type="compositionally biased region" description="Low complexity" evidence="1">
    <location>
        <begin position="196"/>
        <end position="208"/>
    </location>
</feature>
<feature type="compositionally biased region" description="Low complexity" evidence="1">
    <location>
        <begin position="684"/>
        <end position="701"/>
    </location>
</feature>
<dbReference type="EMBL" id="JAINUG010000049">
    <property type="protein sequence ID" value="KAJ8405292.1"/>
    <property type="molecule type" value="Genomic_DNA"/>
</dbReference>
<feature type="region of interest" description="Disordered" evidence="1">
    <location>
        <begin position="324"/>
        <end position="364"/>
    </location>
</feature>
<evidence type="ECO:0000313" key="4">
    <source>
        <dbReference type="Proteomes" id="UP001221898"/>
    </source>
</evidence>
<dbReference type="GO" id="GO:0007221">
    <property type="term" value="P:positive regulation of transcription of Notch receptor target"/>
    <property type="evidence" value="ECO:0007669"/>
    <property type="project" value="InterPro"/>
</dbReference>
<comment type="caution">
    <text evidence="3">The sequence shown here is derived from an EMBL/GenBank/DDBJ whole genome shotgun (WGS) entry which is preliminary data.</text>
</comment>
<evidence type="ECO:0000259" key="2">
    <source>
        <dbReference type="Pfam" id="PF20801"/>
    </source>
</evidence>
<dbReference type="GO" id="GO:0003713">
    <property type="term" value="F:transcription coactivator activity"/>
    <property type="evidence" value="ECO:0007669"/>
    <property type="project" value="InterPro"/>
</dbReference>
<feature type="region of interest" description="Disordered" evidence="1">
    <location>
        <begin position="622"/>
        <end position="650"/>
    </location>
</feature>
<organism evidence="3 4">
    <name type="scientific">Aldrovandia affinis</name>
    <dbReference type="NCBI Taxonomy" id="143900"/>
    <lineage>
        <taxon>Eukaryota</taxon>
        <taxon>Metazoa</taxon>
        <taxon>Chordata</taxon>
        <taxon>Craniata</taxon>
        <taxon>Vertebrata</taxon>
        <taxon>Euteleostomi</taxon>
        <taxon>Actinopterygii</taxon>
        <taxon>Neopterygii</taxon>
        <taxon>Teleostei</taxon>
        <taxon>Notacanthiformes</taxon>
        <taxon>Halosauridae</taxon>
        <taxon>Aldrovandia</taxon>
    </lineage>
</organism>
<dbReference type="AlphaFoldDB" id="A0AAD7SNJ5"/>
<dbReference type="Proteomes" id="UP001221898">
    <property type="component" value="Unassembled WGS sequence"/>
</dbReference>
<name>A0AAD7SNJ5_9TELE</name>
<feature type="compositionally biased region" description="Low complexity" evidence="1">
    <location>
        <begin position="430"/>
        <end position="455"/>
    </location>
</feature>
<feature type="region of interest" description="Disordered" evidence="1">
    <location>
        <begin position="665"/>
        <end position="714"/>
    </location>
</feature>
<gene>
    <name evidence="3" type="ORF">AAFF_G00322830</name>
</gene>
<sequence>MLPSGGSMGNSSLFPDLNLNEQEWKELMEELSSSVEYEDMQDIFNDGFEDRKDPELLASGLQGPQAADPVHIKAEFSPGSAAFEQDPPSGSPHQVRPISSGPPLPCVSPATTITAAISPALPSSQASRLPQGLLLPPAAAPPPKDLSPAQQLQQLAAREQQRAQLMQTQLTQTQIQKQKQQQQQQQAAKFHAPGNQSSWPQAAPSQSPLGGAYSLEKPSSPALYQQDFPSAKQLLMPAPPNKGSPKAAVGPYMQAGGHPPPPPNALAQNPAGTGPSMLDYTNTKPLSHYDGTQGPQGPASAQNKAALLSLIRQQPMKQKTGLPFRPHLPHTQQEQSAYAAGPHIPGPPAAMATQPPGNGMAGNHSNVAYLAGQAAALKQQQQQQQMQMMEQQKQFLLGQRQQHIMVEQEKQRLQQEQQLQRHLTRPPPQYQDQQNSQNPFQQQQPQQINQFTGSSQSLGGVGLSCGATPGGQRMFPQTQSMMGMGVGVGVGQNGGPAPVAPSAAGQVEMVPYNNNSMTLHSHTGQSQQRQPGGAMTATYRQNQNLLAQQHHKNPPNPALLKQQQQQLARMPGAMSNSLPNTLPSGVPMQTQPWQQHPSMQQTMGAQVAAGNGGLQAFGGPAFHAQPRLSKLPGPAPFSQTGLNGGRPLTTMTPAQMMAALPQQRTNPALAPQQHAQPLAPPPQQQHAQPLAPPTAQQQGPQVLPGVSLPDLGAFGQPASRAGLQCNQGYPVNRTTANQELPFGYSSQSGNGLASFPGESELMDTLLKNQSTQDWMDDLDELLANHQ</sequence>
<dbReference type="PANTHER" id="PTHR15692:SF19">
    <property type="entry name" value="MASTERMIND-LIKE PROTEIN 1"/>
    <property type="match status" value="1"/>
</dbReference>
<feature type="region of interest" description="Disordered" evidence="1">
    <location>
        <begin position="409"/>
        <end position="455"/>
    </location>
</feature>
<dbReference type="PANTHER" id="PTHR15692">
    <property type="entry name" value="MASTERMIND-LIKE"/>
    <property type="match status" value="1"/>
</dbReference>
<proteinExistence type="predicted"/>
<reference evidence="3" key="1">
    <citation type="journal article" date="2023" name="Science">
        <title>Genome structures resolve the early diversification of teleost fishes.</title>
        <authorList>
            <person name="Parey E."/>
            <person name="Louis A."/>
            <person name="Montfort J."/>
            <person name="Bouchez O."/>
            <person name="Roques C."/>
            <person name="Iampietro C."/>
            <person name="Lluch J."/>
            <person name="Castinel A."/>
            <person name="Donnadieu C."/>
            <person name="Desvignes T."/>
            <person name="Floi Bucao C."/>
            <person name="Jouanno E."/>
            <person name="Wen M."/>
            <person name="Mejri S."/>
            <person name="Dirks R."/>
            <person name="Jansen H."/>
            <person name="Henkel C."/>
            <person name="Chen W.J."/>
            <person name="Zahm M."/>
            <person name="Cabau C."/>
            <person name="Klopp C."/>
            <person name="Thompson A.W."/>
            <person name="Robinson-Rechavi M."/>
            <person name="Braasch I."/>
            <person name="Lecointre G."/>
            <person name="Bobe J."/>
            <person name="Postlethwait J.H."/>
            <person name="Berthelot C."/>
            <person name="Roest Crollius H."/>
            <person name="Guiguen Y."/>
        </authorList>
    </citation>
    <scope>NUCLEOTIDE SEQUENCE</scope>
    <source>
        <strain evidence="3">NC1722</strain>
    </source>
</reference>
<dbReference type="GO" id="GO:0005654">
    <property type="term" value="C:nucleoplasm"/>
    <property type="evidence" value="ECO:0007669"/>
    <property type="project" value="TreeGrafter"/>
</dbReference>
<protein>
    <recommendedName>
        <fullName evidence="2">Mastermind-like 1/3 transactivation domain-containing protein</fullName>
    </recommendedName>
</protein>
<evidence type="ECO:0000256" key="1">
    <source>
        <dbReference type="SAM" id="MobiDB-lite"/>
    </source>
</evidence>
<evidence type="ECO:0000313" key="3">
    <source>
        <dbReference type="EMBL" id="KAJ8405292.1"/>
    </source>
</evidence>
<feature type="compositionally biased region" description="Low complexity" evidence="1">
    <location>
        <begin position="667"/>
        <end position="677"/>
    </location>
</feature>
<feature type="compositionally biased region" description="Low complexity" evidence="1">
    <location>
        <begin position="146"/>
        <end position="189"/>
    </location>
</feature>
<feature type="region of interest" description="Disordered" evidence="1">
    <location>
        <begin position="122"/>
        <end position="284"/>
    </location>
</feature>
<dbReference type="InterPro" id="IPR048455">
    <property type="entry name" value="MAML1_3_TAD2"/>
</dbReference>
<feature type="domain" description="Mastermind-like 1/3 transactivation" evidence="2">
    <location>
        <begin position="74"/>
        <end position="783"/>
    </location>
</feature>
<accession>A0AAD7SNJ5</accession>
<keyword evidence="4" id="KW-1185">Reference proteome</keyword>
<dbReference type="InterPro" id="IPR046369">
    <property type="entry name" value="MAML1-3"/>
</dbReference>
<feature type="region of interest" description="Disordered" evidence="1">
    <location>
        <begin position="46"/>
        <end position="107"/>
    </location>
</feature>